<evidence type="ECO:0000256" key="2">
    <source>
        <dbReference type="ARBA" id="ARBA00009142"/>
    </source>
</evidence>
<dbReference type="PANTHER" id="PTHR30269:SF0">
    <property type="entry name" value="MEMBRANE TRANSPORTER PROTEIN YFCA-RELATED"/>
    <property type="match status" value="1"/>
</dbReference>
<evidence type="ECO:0000256" key="3">
    <source>
        <dbReference type="ARBA" id="ARBA00022448"/>
    </source>
</evidence>
<protein>
    <recommendedName>
        <fullName evidence="8">Probable membrane transporter protein</fullName>
    </recommendedName>
</protein>
<comment type="similarity">
    <text evidence="2 8">Belongs to the 4-toluene sulfonate uptake permease (TSUP) (TC 2.A.102) family.</text>
</comment>
<feature type="transmembrane region" description="Helical" evidence="8">
    <location>
        <begin position="73"/>
        <end position="92"/>
    </location>
</feature>
<dbReference type="KEGG" id="lamb:KBB96_08030"/>
<evidence type="ECO:0000313" key="9">
    <source>
        <dbReference type="EMBL" id="QUE52831.1"/>
    </source>
</evidence>
<keyword evidence="5 8" id="KW-0812">Transmembrane</keyword>
<feature type="transmembrane region" description="Helical" evidence="8">
    <location>
        <begin position="104"/>
        <end position="125"/>
    </location>
</feature>
<dbReference type="InterPro" id="IPR052017">
    <property type="entry name" value="TSUP"/>
</dbReference>
<organism evidence="9 10">
    <name type="scientific">Luteolibacter ambystomatis</name>
    <dbReference type="NCBI Taxonomy" id="2824561"/>
    <lineage>
        <taxon>Bacteria</taxon>
        <taxon>Pseudomonadati</taxon>
        <taxon>Verrucomicrobiota</taxon>
        <taxon>Verrucomicrobiia</taxon>
        <taxon>Verrucomicrobiales</taxon>
        <taxon>Verrucomicrobiaceae</taxon>
        <taxon>Luteolibacter</taxon>
    </lineage>
</organism>
<evidence type="ECO:0000256" key="8">
    <source>
        <dbReference type="RuleBase" id="RU363041"/>
    </source>
</evidence>
<evidence type="ECO:0000256" key="6">
    <source>
        <dbReference type="ARBA" id="ARBA00022989"/>
    </source>
</evidence>
<dbReference type="AlphaFoldDB" id="A0A975J2J0"/>
<accession>A0A975J2J0</accession>
<evidence type="ECO:0000256" key="1">
    <source>
        <dbReference type="ARBA" id="ARBA00004651"/>
    </source>
</evidence>
<proteinExistence type="inferred from homology"/>
<feature type="transmembrane region" description="Helical" evidence="8">
    <location>
        <begin position="146"/>
        <end position="172"/>
    </location>
</feature>
<feature type="transmembrane region" description="Helical" evidence="8">
    <location>
        <begin position="233"/>
        <end position="251"/>
    </location>
</feature>
<evidence type="ECO:0000256" key="7">
    <source>
        <dbReference type="ARBA" id="ARBA00023136"/>
    </source>
</evidence>
<dbReference type="RefSeq" id="WP_211634166.1">
    <property type="nucleotide sequence ID" value="NZ_CP073100.1"/>
</dbReference>
<dbReference type="Pfam" id="PF01925">
    <property type="entry name" value="TauE"/>
    <property type="match status" value="1"/>
</dbReference>
<feature type="transmembrane region" description="Helical" evidence="8">
    <location>
        <begin position="42"/>
        <end position="61"/>
    </location>
</feature>
<comment type="subcellular location">
    <subcellularLocation>
        <location evidence="1 8">Cell membrane</location>
        <topology evidence="1 8">Multi-pass membrane protein</topology>
    </subcellularLocation>
</comment>
<gene>
    <name evidence="9" type="ORF">KBB96_08030</name>
</gene>
<feature type="transmembrane region" description="Helical" evidence="8">
    <location>
        <begin position="210"/>
        <end position="227"/>
    </location>
</feature>
<keyword evidence="4 8" id="KW-1003">Cell membrane</keyword>
<dbReference type="EMBL" id="CP073100">
    <property type="protein sequence ID" value="QUE52831.1"/>
    <property type="molecule type" value="Genomic_DNA"/>
</dbReference>
<evidence type="ECO:0000313" key="10">
    <source>
        <dbReference type="Proteomes" id="UP000676169"/>
    </source>
</evidence>
<sequence length="256" mass="27539">MTVTQTLSLLGAAMAAGAINAVAGGGTILTFPTLLAVGTPPVIANATSTVALVIGTGGSVFGFRRHIPAIREWLWRFVPVSLLGGLIGSWLLTVTDDSTFKHLVPFLILFATLLFLVQGVVARMVKRTVEEPARKRRVWPAVLFQFGVAIYGGYFGAGIGILMLATLGFIGLTDIHRMNALKNILGSLINVVASVMFIARGMVDWHKAGVMTVGAIIGYFVGAHWSQKIPQVWVRRLVLAIGFVISAITFYRTFRA</sequence>
<name>A0A975J2J0_9BACT</name>
<feature type="transmembrane region" description="Helical" evidence="8">
    <location>
        <begin position="184"/>
        <end position="203"/>
    </location>
</feature>
<dbReference type="Proteomes" id="UP000676169">
    <property type="component" value="Chromosome"/>
</dbReference>
<evidence type="ECO:0000256" key="4">
    <source>
        <dbReference type="ARBA" id="ARBA00022475"/>
    </source>
</evidence>
<dbReference type="InterPro" id="IPR002781">
    <property type="entry name" value="TM_pro_TauE-like"/>
</dbReference>
<keyword evidence="3" id="KW-0813">Transport</keyword>
<keyword evidence="10" id="KW-1185">Reference proteome</keyword>
<keyword evidence="6 8" id="KW-1133">Transmembrane helix</keyword>
<dbReference type="GO" id="GO:0005886">
    <property type="term" value="C:plasma membrane"/>
    <property type="evidence" value="ECO:0007669"/>
    <property type="project" value="UniProtKB-SubCell"/>
</dbReference>
<dbReference type="PANTHER" id="PTHR30269">
    <property type="entry name" value="TRANSMEMBRANE PROTEIN YFCA"/>
    <property type="match status" value="1"/>
</dbReference>
<evidence type="ECO:0000256" key="5">
    <source>
        <dbReference type="ARBA" id="ARBA00022692"/>
    </source>
</evidence>
<reference evidence="9" key="1">
    <citation type="submission" date="2021-04" db="EMBL/GenBank/DDBJ databases">
        <title>Luteolibacter sp. 32A isolated from the skin of an Anderson's salamander (Ambystoma andersonii).</title>
        <authorList>
            <person name="Spergser J."/>
            <person name="Busse H.-J."/>
        </authorList>
    </citation>
    <scope>NUCLEOTIDE SEQUENCE</scope>
    <source>
        <strain evidence="9">32A</strain>
    </source>
</reference>
<keyword evidence="7 8" id="KW-0472">Membrane</keyword>